<dbReference type="Gene3D" id="3.40.50.1820">
    <property type="entry name" value="alpha/beta hydrolase"/>
    <property type="match status" value="1"/>
</dbReference>
<dbReference type="AlphaFoldDB" id="A0A382VPE8"/>
<dbReference type="InterPro" id="IPR029058">
    <property type="entry name" value="AB_hydrolase_fold"/>
</dbReference>
<evidence type="ECO:0000259" key="2">
    <source>
        <dbReference type="Pfam" id="PF02230"/>
    </source>
</evidence>
<dbReference type="Pfam" id="PF02230">
    <property type="entry name" value="Abhydrolase_2"/>
    <property type="match status" value="1"/>
</dbReference>
<protein>
    <recommendedName>
        <fullName evidence="2">Phospholipase/carboxylesterase/thioesterase domain-containing protein</fullName>
    </recommendedName>
</protein>
<keyword evidence="1" id="KW-0378">Hydrolase</keyword>
<dbReference type="PANTHER" id="PTHR22946:SF9">
    <property type="entry name" value="POLYKETIDE TRANSFERASE AF380"/>
    <property type="match status" value="1"/>
</dbReference>
<proteinExistence type="predicted"/>
<feature type="domain" description="Phospholipase/carboxylesterase/thioesterase" evidence="2">
    <location>
        <begin position="108"/>
        <end position="198"/>
    </location>
</feature>
<gene>
    <name evidence="3" type="ORF">METZ01_LOCUS400655</name>
</gene>
<accession>A0A382VPE8</accession>
<evidence type="ECO:0000313" key="3">
    <source>
        <dbReference type="EMBL" id="SVD47801.1"/>
    </source>
</evidence>
<organism evidence="3">
    <name type="scientific">marine metagenome</name>
    <dbReference type="NCBI Taxonomy" id="408172"/>
    <lineage>
        <taxon>unclassified sequences</taxon>
        <taxon>metagenomes</taxon>
        <taxon>ecological metagenomes</taxon>
    </lineage>
</organism>
<dbReference type="GO" id="GO:0016788">
    <property type="term" value="F:hydrolase activity, acting on ester bonds"/>
    <property type="evidence" value="ECO:0007669"/>
    <property type="project" value="UniProtKB-ARBA"/>
</dbReference>
<reference evidence="3" key="1">
    <citation type="submission" date="2018-05" db="EMBL/GenBank/DDBJ databases">
        <authorList>
            <person name="Lanie J.A."/>
            <person name="Ng W.-L."/>
            <person name="Kazmierczak K.M."/>
            <person name="Andrzejewski T.M."/>
            <person name="Davidsen T.M."/>
            <person name="Wayne K.J."/>
            <person name="Tettelin H."/>
            <person name="Glass J.I."/>
            <person name="Rusch D."/>
            <person name="Podicherti R."/>
            <person name="Tsui H.-C.T."/>
            <person name="Winkler M.E."/>
        </authorList>
    </citation>
    <scope>NUCLEOTIDE SEQUENCE</scope>
</reference>
<dbReference type="InterPro" id="IPR050261">
    <property type="entry name" value="FrsA_esterase"/>
</dbReference>
<dbReference type="InterPro" id="IPR003140">
    <property type="entry name" value="PLipase/COase/thioEstase"/>
</dbReference>
<dbReference type="SUPFAM" id="SSF53474">
    <property type="entry name" value="alpha/beta-Hydrolases"/>
    <property type="match status" value="1"/>
</dbReference>
<evidence type="ECO:0000256" key="1">
    <source>
        <dbReference type="ARBA" id="ARBA00022801"/>
    </source>
</evidence>
<sequence length="244" mass="26740">MSLATHIDMTEDNVSGLRRVRFQLKVDDEIVPGLLQIPDKEGPFPLVFIQHPGLASKDEIYISGTAKKWAEQYGWACVALDAPGHGERAIENALDALRDAEKASIMSKQFAKEITVTIDTLANEFPINMRAIGYWGFSLGALLGVQACALDQRFRASVLAAAGTSPLTGKLTNDVLKGLQETAILLLAKTEDEVIPKDSTESLFSDIQCRRKELRWLPGGHFMIGGDVITEGEMWLNEELAVKG</sequence>
<dbReference type="EMBL" id="UINC01153212">
    <property type="protein sequence ID" value="SVD47801.1"/>
    <property type="molecule type" value="Genomic_DNA"/>
</dbReference>
<name>A0A382VPE8_9ZZZZ</name>
<dbReference type="PANTHER" id="PTHR22946">
    <property type="entry name" value="DIENELACTONE HYDROLASE DOMAIN-CONTAINING PROTEIN-RELATED"/>
    <property type="match status" value="1"/>
</dbReference>